<gene>
    <name evidence="6" type="ORF">HPBE_LOCUS808</name>
</gene>
<dbReference type="EMBL" id="UZAH01000696">
    <property type="protein sequence ID" value="VDO19190.1"/>
    <property type="molecule type" value="Genomic_DNA"/>
</dbReference>
<evidence type="ECO:0000256" key="3">
    <source>
        <dbReference type="SAM" id="MobiDB-lite"/>
    </source>
</evidence>
<evidence type="ECO:0000313" key="6">
    <source>
        <dbReference type="EMBL" id="VDO19190.1"/>
    </source>
</evidence>
<sequence length="453" mass="50804">MHTTVEFRRHSVMFGVCMLLPCLVAAAFNILPFFLPSLNYSVYTLLSNVIIQATFLQEIVNGMPLSASQVPKSVLFYSVAMVCNMLTLVLHILLVINEQQAAPFLLRPVLNGLGSVIAARMPFSLKSPIVALRAALGIATSLLYIVSAYMKLIILCFACICSVFMYVKAEEEPEGIDDQGGNPEEVYNKTYREYHTYLEIALFTEYKKSRRPVRTSSTSTNVTVHFDIHHVSINQNEQTMTVHGTVLMKWLDEFLGWDPQDFKGIEFISCPEWRVWRPKIRVANSASGVFSNYEVASYAHVLVKTLGKEQAMLSMYPLFSAKVGCNLDFSTFPEDAHSCTVSFFTKQSMNEVRLAVLNDMAPTVNLGWDAQSNKRIISDFEILNVSSELFYYRNGDITALEPSKNELSSACDGKDEYGEAAKISGPNKAAQTEKDKDDDLYLQHPHARIGSIR</sequence>
<evidence type="ECO:0000256" key="2">
    <source>
        <dbReference type="ARBA" id="ARBA00023136"/>
    </source>
</evidence>
<dbReference type="SUPFAM" id="SSF63712">
    <property type="entry name" value="Nicotinic receptor ligand binding domain-like"/>
    <property type="match status" value="1"/>
</dbReference>
<dbReference type="InterPro" id="IPR038050">
    <property type="entry name" value="Neuro_actylchol_rec"/>
</dbReference>
<feature type="transmembrane region" description="Helical" evidence="4">
    <location>
        <begin position="74"/>
        <end position="96"/>
    </location>
</feature>
<dbReference type="InterPro" id="IPR006201">
    <property type="entry name" value="Neur_channel"/>
</dbReference>
<organism evidence="6">
    <name type="scientific">Heligmosomoides polygyrus</name>
    <name type="common">Parasitic roundworm</name>
    <dbReference type="NCBI Taxonomy" id="6339"/>
    <lineage>
        <taxon>Eukaryota</taxon>
        <taxon>Metazoa</taxon>
        <taxon>Ecdysozoa</taxon>
        <taxon>Nematoda</taxon>
        <taxon>Chromadorea</taxon>
        <taxon>Rhabditida</taxon>
        <taxon>Rhabditina</taxon>
        <taxon>Rhabditomorpha</taxon>
        <taxon>Strongyloidea</taxon>
        <taxon>Heligmosomidae</taxon>
        <taxon>Heligmosomoides</taxon>
    </lineage>
</organism>
<proteinExistence type="predicted"/>
<feature type="transmembrane region" description="Helical" evidence="4">
    <location>
        <begin position="12"/>
        <end position="34"/>
    </location>
</feature>
<feature type="region of interest" description="Disordered" evidence="3">
    <location>
        <begin position="419"/>
        <end position="441"/>
    </location>
</feature>
<reference evidence="6" key="1">
    <citation type="submission" date="2018-11" db="EMBL/GenBank/DDBJ databases">
        <authorList>
            <consortium name="Pathogen Informatics"/>
        </authorList>
    </citation>
    <scope>NUCLEOTIDE SEQUENCE [LARGE SCALE GENOMIC DNA]</scope>
</reference>
<dbReference type="InterPro" id="IPR018000">
    <property type="entry name" value="Neurotransmitter_ion_chnl_CS"/>
</dbReference>
<accession>A0A3P7TBA8</accession>
<dbReference type="Pfam" id="PF02931">
    <property type="entry name" value="Neur_chan_LBD"/>
    <property type="match status" value="1"/>
</dbReference>
<evidence type="ECO:0000259" key="5">
    <source>
        <dbReference type="Pfam" id="PF02931"/>
    </source>
</evidence>
<dbReference type="OrthoDB" id="5975154at2759"/>
<dbReference type="AlphaFoldDB" id="A0A3P7TBA8"/>
<name>A0A3P7TBA8_HELPZ</name>
<dbReference type="InterPro" id="IPR006202">
    <property type="entry name" value="Neur_chan_lig-bd"/>
</dbReference>
<keyword evidence="4" id="KW-1133">Transmembrane helix</keyword>
<dbReference type="Gene3D" id="2.70.170.10">
    <property type="entry name" value="Neurotransmitter-gated ion-channel ligand-binding domain"/>
    <property type="match status" value="1"/>
</dbReference>
<dbReference type="GO" id="GO:0016020">
    <property type="term" value="C:membrane"/>
    <property type="evidence" value="ECO:0007669"/>
    <property type="project" value="UniProtKB-SubCell"/>
</dbReference>
<comment type="subcellular location">
    <subcellularLocation>
        <location evidence="1">Membrane</location>
        <topology evidence="1">Multi-pass membrane protein</topology>
    </subcellularLocation>
</comment>
<keyword evidence="2 4" id="KW-0472">Membrane</keyword>
<evidence type="ECO:0000256" key="4">
    <source>
        <dbReference type="SAM" id="Phobius"/>
    </source>
</evidence>
<feature type="compositionally biased region" description="Basic and acidic residues" evidence="3">
    <location>
        <begin position="431"/>
        <end position="441"/>
    </location>
</feature>
<dbReference type="GO" id="GO:0004888">
    <property type="term" value="F:transmembrane signaling receptor activity"/>
    <property type="evidence" value="ECO:0007669"/>
    <property type="project" value="InterPro"/>
</dbReference>
<evidence type="ECO:0000256" key="1">
    <source>
        <dbReference type="ARBA" id="ARBA00004141"/>
    </source>
</evidence>
<dbReference type="PANTHER" id="PTHR18945">
    <property type="entry name" value="NEUROTRANSMITTER GATED ION CHANNEL"/>
    <property type="match status" value="1"/>
</dbReference>
<keyword evidence="4" id="KW-0812">Transmembrane</keyword>
<dbReference type="PROSITE" id="PS00236">
    <property type="entry name" value="NEUROTR_ION_CHANNEL"/>
    <property type="match status" value="1"/>
</dbReference>
<feature type="domain" description="Neurotransmitter-gated ion-channel ligand-binding" evidence="5">
    <location>
        <begin position="201"/>
        <end position="360"/>
    </location>
</feature>
<protein>
    <recommendedName>
        <fullName evidence="5">Neurotransmitter-gated ion-channel ligand-binding domain-containing protein</fullName>
    </recommendedName>
</protein>
<dbReference type="Gene3D" id="1.20.58.390">
    <property type="entry name" value="Neurotransmitter-gated ion-channel transmembrane domain"/>
    <property type="match status" value="1"/>
</dbReference>
<dbReference type="CDD" id="cd18989">
    <property type="entry name" value="LGIC_ECD_cation"/>
    <property type="match status" value="1"/>
</dbReference>
<dbReference type="GO" id="GO:0005230">
    <property type="term" value="F:extracellular ligand-gated monoatomic ion channel activity"/>
    <property type="evidence" value="ECO:0007669"/>
    <property type="project" value="InterPro"/>
</dbReference>
<dbReference type="InterPro" id="IPR036734">
    <property type="entry name" value="Neur_chan_lig-bd_sf"/>
</dbReference>